<evidence type="ECO:0000256" key="4">
    <source>
        <dbReference type="ARBA" id="ARBA00012564"/>
    </source>
</evidence>
<dbReference type="InterPro" id="IPR014782">
    <property type="entry name" value="Peptidase_M1_dom"/>
</dbReference>
<comment type="caution">
    <text evidence="16">The sequence shown here is derived from an EMBL/GenBank/DDBJ whole genome shotgun (WGS) entry which is preliminary data.</text>
</comment>
<dbReference type="EMBL" id="BAAALR010000053">
    <property type="protein sequence ID" value="GAA1701539.1"/>
    <property type="molecule type" value="Genomic_DNA"/>
</dbReference>
<proteinExistence type="inferred from homology"/>
<dbReference type="CDD" id="cd09603">
    <property type="entry name" value="M1_APN_like"/>
    <property type="match status" value="1"/>
</dbReference>
<evidence type="ECO:0000256" key="12">
    <source>
        <dbReference type="ARBA" id="ARBA00029811"/>
    </source>
</evidence>
<dbReference type="PANTHER" id="PTHR11533">
    <property type="entry name" value="PROTEASE M1 ZINC METALLOPROTEASE"/>
    <property type="match status" value="1"/>
</dbReference>
<name>A0ABN2IAX2_9ACTN</name>
<keyword evidence="17" id="KW-1185">Reference proteome</keyword>
<keyword evidence="9" id="KW-0378">Hydrolase</keyword>
<keyword evidence="10" id="KW-0862">Zinc</keyword>
<protein>
    <recommendedName>
        <fullName evidence="5">Aminopeptidase N</fullName>
        <ecNumber evidence="4">3.4.11.2</ecNumber>
    </recommendedName>
    <alternativeName>
        <fullName evidence="12">Alanine aminopeptidase</fullName>
    </alternativeName>
    <alternativeName>
        <fullName evidence="13">Lysyl aminopeptidase</fullName>
    </alternativeName>
</protein>
<evidence type="ECO:0000313" key="16">
    <source>
        <dbReference type="EMBL" id="GAA1701539.1"/>
    </source>
</evidence>
<feature type="compositionally biased region" description="Polar residues" evidence="14">
    <location>
        <begin position="34"/>
        <end position="43"/>
    </location>
</feature>
<gene>
    <name evidence="16" type="ORF">GCM10009680_48310</name>
</gene>
<keyword evidence="7" id="KW-0645">Protease</keyword>
<evidence type="ECO:0000256" key="11">
    <source>
        <dbReference type="ARBA" id="ARBA00023049"/>
    </source>
</evidence>
<dbReference type="PROSITE" id="PS51257">
    <property type="entry name" value="PROKAR_LIPOPROTEIN"/>
    <property type="match status" value="1"/>
</dbReference>
<evidence type="ECO:0000256" key="2">
    <source>
        <dbReference type="ARBA" id="ARBA00001947"/>
    </source>
</evidence>
<organism evidence="16 17">
    <name type="scientific">Streptomyces yatensis</name>
    <dbReference type="NCBI Taxonomy" id="155177"/>
    <lineage>
        <taxon>Bacteria</taxon>
        <taxon>Bacillati</taxon>
        <taxon>Actinomycetota</taxon>
        <taxon>Actinomycetes</taxon>
        <taxon>Kitasatosporales</taxon>
        <taxon>Streptomycetaceae</taxon>
        <taxon>Streptomyces</taxon>
        <taxon>Streptomyces violaceusniger group</taxon>
    </lineage>
</organism>
<feature type="domain" description="Peptidase M1 membrane alanine aminopeptidase" evidence="15">
    <location>
        <begin position="312"/>
        <end position="483"/>
    </location>
</feature>
<evidence type="ECO:0000256" key="6">
    <source>
        <dbReference type="ARBA" id="ARBA00022438"/>
    </source>
</evidence>
<dbReference type="Proteomes" id="UP001499947">
    <property type="component" value="Unassembled WGS sequence"/>
</dbReference>
<dbReference type="InterPro" id="IPR027268">
    <property type="entry name" value="Peptidase_M4/M1_CTD_sf"/>
</dbReference>
<evidence type="ECO:0000256" key="14">
    <source>
        <dbReference type="SAM" id="MobiDB-lite"/>
    </source>
</evidence>
<evidence type="ECO:0000259" key="15">
    <source>
        <dbReference type="Pfam" id="PF01433"/>
    </source>
</evidence>
<evidence type="ECO:0000256" key="8">
    <source>
        <dbReference type="ARBA" id="ARBA00022723"/>
    </source>
</evidence>
<comment type="cofactor">
    <cofactor evidence="2">
        <name>Zn(2+)</name>
        <dbReference type="ChEBI" id="CHEBI:29105"/>
    </cofactor>
</comment>
<dbReference type="SUPFAM" id="SSF63737">
    <property type="entry name" value="Leukotriene A4 hydrolase N-terminal domain"/>
    <property type="match status" value="1"/>
</dbReference>
<evidence type="ECO:0000256" key="3">
    <source>
        <dbReference type="ARBA" id="ARBA00010136"/>
    </source>
</evidence>
<sequence>MARHTRHSTRTPWIVTALATALTGVVGCTPDAMSAQSGTSTTPAPGAAGIGDTLHPGLGNGGYTVRHTGLALRFAEDLKTYTATTTLRGRATHALSRFDLDLTGTTVRSVTVDGHEATWTRSGQELRVTPADPVADGRDFSVEVTVRAPVAGPEEAGKLGTSAIGMVRAKGVVQTINQPSGAHRIAAFADHPDQKAPTTITIAAPSRMNAIANGELTATRREGANTVRRFESRQKLAPELIQIGVGHFTVVKRRGPDGITLRHALPTGEVNDLMPQIDAVVPKALRFLTQRLGPFPLRTYGLYATPLGGELETQSLTLLANEELTKDGMETNGSDAIVAHEISHEYFGNSVSPRRWRDLWLNEGHAVYYEGLWNQQARGTDPADAMKSAYREATAQLRKQGPVADPRPGAFTPKDRAPYGWGAYQGGALVLYALRQKVGEATFQRIERAWVAEHRDSTAGTGDFIRLASRVAGRDLEPFLRSWLYSTKLPAMPGHPDWHTS</sequence>
<keyword evidence="8" id="KW-0479">Metal-binding</keyword>
<evidence type="ECO:0000256" key="13">
    <source>
        <dbReference type="ARBA" id="ARBA00031533"/>
    </source>
</evidence>
<dbReference type="InterPro" id="IPR042097">
    <property type="entry name" value="Aminopeptidase_N-like_N_sf"/>
</dbReference>
<dbReference type="InterPro" id="IPR001930">
    <property type="entry name" value="Peptidase_M1"/>
</dbReference>
<comment type="catalytic activity">
    <reaction evidence="1">
        <text>Release of an N-terminal amino acid, Xaa-|-Yaa- from a peptide, amide or arylamide. Xaa is preferably Ala, but may be most amino acids including Pro (slow action). When a terminal hydrophobic residue is followed by a prolyl residue, the two may be released as an intact Xaa-Pro dipeptide.</text>
        <dbReference type="EC" id="3.4.11.2"/>
    </reaction>
</comment>
<evidence type="ECO:0000256" key="7">
    <source>
        <dbReference type="ARBA" id="ARBA00022670"/>
    </source>
</evidence>
<evidence type="ECO:0000256" key="10">
    <source>
        <dbReference type="ARBA" id="ARBA00022833"/>
    </source>
</evidence>
<dbReference type="PRINTS" id="PR00756">
    <property type="entry name" value="ALADIPTASE"/>
</dbReference>
<keyword evidence="6" id="KW-0031">Aminopeptidase</keyword>
<evidence type="ECO:0000256" key="9">
    <source>
        <dbReference type="ARBA" id="ARBA00022801"/>
    </source>
</evidence>
<evidence type="ECO:0000313" key="17">
    <source>
        <dbReference type="Proteomes" id="UP001499947"/>
    </source>
</evidence>
<comment type="similarity">
    <text evidence="3">Belongs to the peptidase M1 family.</text>
</comment>
<dbReference type="Pfam" id="PF01433">
    <property type="entry name" value="Peptidase_M1"/>
    <property type="match status" value="1"/>
</dbReference>
<dbReference type="PANTHER" id="PTHR11533:SF174">
    <property type="entry name" value="PUROMYCIN-SENSITIVE AMINOPEPTIDASE-RELATED"/>
    <property type="match status" value="1"/>
</dbReference>
<dbReference type="Gene3D" id="2.60.40.1730">
    <property type="entry name" value="tricorn interacting facor f3 domain"/>
    <property type="match status" value="1"/>
</dbReference>
<dbReference type="EC" id="3.4.11.2" evidence="4"/>
<dbReference type="Gene3D" id="1.10.390.10">
    <property type="entry name" value="Neutral Protease Domain 2"/>
    <property type="match status" value="1"/>
</dbReference>
<accession>A0ABN2IAX2</accession>
<dbReference type="SUPFAM" id="SSF55486">
    <property type="entry name" value="Metalloproteases ('zincins'), catalytic domain"/>
    <property type="match status" value="1"/>
</dbReference>
<evidence type="ECO:0000256" key="1">
    <source>
        <dbReference type="ARBA" id="ARBA00000098"/>
    </source>
</evidence>
<dbReference type="RefSeq" id="WP_211126809.1">
    <property type="nucleotide sequence ID" value="NZ_BAAALR010000053.1"/>
</dbReference>
<dbReference type="InterPro" id="IPR050344">
    <property type="entry name" value="Peptidase_M1_aminopeptidases"/>
</dbReference>
<keyword evidence="11" id="KW-0482">Metalloprotease</keyword>
<evidence type="ECO:0000256" key="5">
    <source>
        <dbReference type="ARBA" id="ARBA00015611"/>
    </source>
</evidence>
<reference evidence="16 17" key="1">
    <citation type="journal article" date="2019" name="Int. J. Syst. Evol. Microbiol.">
        <title>The Global Catalogue of Microorganisms (GCM) 10K type strain sequencing project: providing services to taxonomists for standard genome sequencing and annotation.</title>
        <authorList>
            <consortium name="The Broad Institute Genomics Platform"/>
            <consortium name="The Broad Institute Genome Sequencing Center for Infectious Disease"/>
            <person name="Wu L."/>
            <person name="Ma J."/>
        </authorList>
    </citation>
    <scope>NUCLEOTIDE SEQUENCE [LARGE SCALE GENOMIC DNA]</scope>
    <source>
        <strain evidence="16 17">JCM 13244</strain>
    </source>
</reference>
<feature type="region of interest" description="Disordered" evidence="14">
    <location>
        <begin position="34"/>
        <end position="53"/>
    </location>
</feature>